<name>A0AAV7N157_PLEWA</name>
<proteinExistence type="predicted"/>
<evidence type="ECO:0000256" key="2">
    <source>
        <dbReference type="SAM" id="Phobius"/>
    </source>
</evidence>
<keyword evidence="2" id="KW-0812">Transmembrane</keyword>
<dbReference type="AlphaFoldDB" id="A0AAV7N157"/>
<comment type="caution">
    <text evidence="3">The sequence shown here is derived from an EMBL/GenBank/DDBJ whole genome shotgun (WGS) entry which is preliminary data.</text>
</comment>
<evidence type="ECO:0000313" key="4">
    <source>
        <dbReference type="Proteomes" id="UP001066276"/>
    </source>
</evidence>
<feature type="region of interest" description="Disordered" evidence="1">
    <location>
        <begin position="119"/>
        <end position="159"/>
    </location>
</feature>
<accession>A0AAV7N157</accession>
<dbReference type="Proteomes" id="UP001066276">
    <property type="component" value="Chromosome 9"/>
</dbReference>
<sequence length="159" mass="17519">MILPRSARQNQAHKATCNNRLLILLPTLYGPRLLCAVVLAAWNYLRELEAKGLAGRAGGILPRLQQRAWEHRPMTRVLIFAAEVQAPGQRIDEGHIDALPASLWEGLKEPTFLETAAANEHKGSVCEEAGAREMEQERAGEEGGEEGRDLEGRGTEDSE</sequence>
<keyword evidence="4" id="KW-1185">Reference proteome</keyword>
<protein>
    <submittedName>
        <fullName evidence="3">Uncharacterized protein</fullName>
    </submittedName>
</protein>
<evidence type="ECO:0000256" key="1">
    <source>
        <dbReference type="SAM" id="MobiDB-lite"/>
    </source>
</evidence>
<reference evidence="3" key="1">
    <citation type="journal article" date="2022" name="bioRxiv">
        <title>Sequencing and chromosome-scale assembly of the giantPleurodeles waltlgenome.</title>
        <authorList>
            <person name="Brown T."/>
            <person name="Elewa A."/>
            <person name="Iarovenko S."/>
            <person name="Subramanian E."/>
            <person name="Araus A.J."/>
            <person name="Petzold A."/>
            <person name="Susuki M."/>
            <person name="Suzuki K.-i.T."/>
            <person name="Hayashi T."/>
            <person name="Toyoda A."/>
            <person name="Oliveira C."/>
            <person name="Osipova E."/>
            <person name="Leigh N.D."/>
            <person name="Simon A."/>
            <person name="Yun M.H."/>
        </authorList>
    </citation>
    <scope>NUCLEOTIDE SEQUENCE</scope>
    <source>
        <strain evidence="3">20211129_DDA</strain>
        <tissue evidence="3">Liver</tissue>
    </source>
</reference>
<gene>
    <name evidence="3" type="ORF">NDU88_006398</name>
</gene>
<evidence type="ECO:0000313" key="3">
    <source>
        <dbReference type="EMBL" id="KAJ1109029.1"/>
    </source>
</evidence>
<organism evidence="3 4">
    <name type="scientific">Pleurodeles waltl</name>
    <name type="common">Iberian ribbed newt</name>
    <dbReference type="NCBI Taxonomy" id="8319"/>
    <lineage>
        <taxon>Eukaryota</taxon>
        <taxon>Metazoa</taxon>
        <taxon>Chordata</taxon>
        <taxon>Craniata</taxon>
        <taxon>Vertebrata</taxon>
        <taxon>Euteleostomi</taxon>
        <taxon>Amphibia</taxon>
        <taxon>Batrachia</taxon>
        <taxon>Caudata</taxon>
        <taxon>Salamandroidea</taxon>
        <taxon>Salamandridae</taxon>
        <taxon>Pleurodelinae</taxon>
        <taxon>Pleurodeles</taxon>
    </lineage>
</organism>
<keyword evidence="2" id="KW-1133">Transmembrane helix</keyword>
<keyword evidence="2" id="KW-0472">Membrane</keyword>
<feature type="transmembrane region" description="Helical" evidence="2">
    <location>
        <begin position="21"/>
        <end position="45"/>
    </location>
</feature>
<dbReference type="EMBL" id="JANPWB010000013">
    <property type="protein sequence ID" value="KAJ1109029.1"/>
    <property type="molecule type" value="Genomic_DNA"/>
</dbReference>